<evidence type="ECO:0000313" key="3">
    <source>
        <dbReference type="EMBL" id="EUJ29010.1"/>
    </source>
</evidence>
<proteinExistence type="predicted"/>
<dbReference type="Proteomes" id="UP000019251">
    <property type="component" value="Unassembled WGS sequence"/>
</dbReference>
<dbReference type="Pfam" id="PF12181">
    <property type="entry name" value="MogR_DNAbind"/>
    <property type="match status" value="1"/>
</dbReference>
<accession>A0A829R9T3</accession>
<dbReference type="RefSeq" id="WP_036105008.1">
    <property type="nucleotide sequence ID" value="NZ_AODG01000006.1"/>
</dbReference>
<dbReference type="EMBL" id="AODG01000006">
    <property type="protein sequence ID" value="EUJ29010.1"/>
    <property type="molecule type" value="Genomic_DNA"/>
</dbReference>
<gene>
    <name evidence="3" type="ORF">LMUR_05235</name>
</gene>
<evidence type="ECO:0000313" key="4">
    <source>
        <dbReference type="Proteomes" id="UP000019251"/>
    </source>
</evidence>
<organism evidence="3 4">
    <name type="scientific">Listeria grayi FSL F6-1183</name>
    <dbReference type="NCBI Taxonomy" id="1265827"/>
    <lineage>
        <taxon>Bacteria</taxon>
        <taxon>Bacillati</taxon>
        <taxon>Bacillota</taxon>
        <taxon>Bacilli</taxon>
        <taxon>Bacillales</taxon>
        <taxon>Listeriaceae</taxon>
        <taxon>Listeria</taxon>
    </lineage>
</organism>
<dbReference type="InterPro" id="IPR038245">
    <property type="entry name" value="MogR_DNA-bd_sf"/>
</dbReference>
<feature type="domain" description="Motility repressor MogR DNA-binding" evidence="2">
    <location>
        <begin position="10"/>
        <end position="146"/>
    </location>
</feature>
<keyword evidence="1" id="KW-0175">Coiled coil</keyword>
<sequence>MPKTEIKNILAEIKKQADSQSENSIKTIKNEAKKQNIDVDSAVEIYEQLVDFYKKVEEKGGIEKYIHSDLSWMKIELELLYSCYQLAISHDMKVLDVSEMLSLNDLHIFPKTPSQLQNTYYKLKKELITFEDIVKSKPGRKRKPKASSNAQGKTNIFGRAVSTEPATSMREKISFNKNKEKNLVDLLSGVKSNVQLLSEQQGEDNNVYDLLKSIYSLSSLAVQKEELDRKYQELLAKNKELEQENFQLRQENENNAETYQILLQDLGSFLYATELEQIQALPLFTQETIVKLNQLGFSRNNQEHV</sequence>
<evidence type="ECO:0000256" key="1">
    <source>
        <dbReference type="SAM" id="Coils"/>
    </source>
</evidence>
<name>A0A829R9T3_LISGR</name>
<comment type="caution">
    <text evidence="3">The sequence shown here is derived from an EMBL/GenBank/DDBJ whole genome shotgun (WGS) entry which is preliminary data.</text>
</comment>
<dbReference type="Gene3D" id="1.20.120.1030">
    <property type="entry name" value="Motility repressor MogR, DNA-binding domain"/>
    <property type="match status" value="1"/>
</dbReference>
<evidence type="ECO:0000259" key="2">
    <source>
        <dbReference type="Pfam" id="PF12181"/>
    </source>
</evidence>
<dbReference type="InterPro" id="IPR021009">
    <property type="entry name" value="MogR_DNA-bd"/>
</dbReference>
<feature type="coiled-coil region" evidence="1">
    <location>
        <begin position="217"/>
        <end position="258"/>
    </location>
</feature>
<reference evidence="3 4" key="1">
    <citation type="submission" date="2012-12" db="EMBL/GenBank/DDBJ databases">
        <title>Novel taxa of Listeriaceae from agricultural environments in the United States.</title>
        <authorList>
            <person name="den Bakker H.C."/>
            <person name="Allred A."/>
            <person name="Warchocki S."/>
            <person name="Wright E.M."/>
            <person name="Burrell A."/>
            <person name="Nightingale K.K."/>
            <person name="Kephart D."/>
            <person name="Wiedmann M."/>
        </authorList>
    </citation>
    <scope>NUCLEOTIDE SEQUENCE [LARGE SCALE GENOMIC DNA]</scope>
    <source>
        <strain evidence="3 4">FSL F6-1183</strain>
    </source>
</reference>
<protein>
    <recommendedName>
        <fullName evidence="2">Motility repressor MogR DNA-binding domain-containing protein</fullName>
    </recommendedName>
</protein>
<dbReference type="AlphaFoldDB" id="A0A829R9T3"/>